<dbReference type="AlphaFoldDB" id="A0A2V1CXM8"/>
<dbReference type="SUPFAM" id="SSF53474">
    <property type="entry name" value="alpha/beta-Hydrolases"/>
    <property type="match status" value="1"/>
</dbReference>
<dbReference type="OrthoDB" id="408631at2759"/>
<accession>A0A2V1CXM8</accession>
<dbReference type="PANTHER" id="PTHR23024">
    <property type="entry name" value="ARYLACETAMIDE DEACETYLASE"/>
    <property type="match status" value="1"/>
</dbReference>
<dbReference type="Pfam" id="PF07859">
    <property type="entry name" value="Abhydrolase_3"/>
    <property type="match status" value="1"/>
</dbReference>
<sequence>MPSAGGASGRGKEEGSGNEGSNRPVLIYLHAGRFLFGDLDSGDMNCRILASRLQISVVNVGYRVAPQWKFPSAVEDVWDVVEWHASTALHASPRTGFILGGISSGANVAAVAAYTARDTSLDPPLTALWLSFPVAIMPEAYDALPPFHLPSLLSLTQNAENPLLTAKSLGDIQVLYGCPPKDPRVSFLLNKSHAGLPKRVYLQVCGRDPLRDEAFLWEKFVRQLVHGNYLRKLYPKVGVLVCGGDGSGKVPPPAERMADPLLP</sequence>
<name>A0A2V1CXM8_9PLEO</name>
<dbReference type="Proteomes" id="UP000244855">
    <property type="component" value="Unassembled WGS sequence"/>
</dbReference>
<dbReference type="InterPro" id="IPR029058">
    <property type="entry name" value="AB_hydrolase_fold"/>
</dbReference>
<dbReference type="PANTHER" id="PTHR23024:SF643">
    <property type="entry name" value="AB HYDROLASE SUPERFAMILY PROTEIN B1A11.02"/>
    <property type="match status" value="1"/>
</dbReference>
<dbReference type="EMBL" id="KZ806326">
    <property type="protein sequence ID" value="PVH90421.1"/>
    <property type="molecule type" value="Genomic_DNA"/>
</dbReference>
<organism evidence="3 4">
    <name type="scientific">Periconia macrospinosa</name>
    <dbReference type="NCBI Taxonomy" id="97972"/>
    <lineage>
        <taxon>Eukaryota</taxon>
        <taxon>Fungi</taxon>
        <taxon>Dikarya</taxon>
        <taxon>Ascomycota</taxon>
        <taxon>Pezizomycotina</taxon>
        <taxon>Dothideomycetes</taxon>
        <taxon>Pleosporomycetidae</taxon>
        <taxon>Pleosporales</taxon>
        <taxon>Massarineae</taxon>
        <taxon>Periconiaceae</taxon>
        <taxon>Periconia</taxon>
    </lineage>
</organism>
<evidence type="ECO:0000259" key="2">
    <source>
        <dbReference type="Pfam" id="PF07859"/>
    </source>
</evidence>
<evidence type="ECO:0000313" key="3">
    <source>
        <dbReference type="EMBL" id="PVH90421.1"/>
    </source>
</evidence>
<dbReference type="Gene3D" id="3.40.50.1820">
    <property type="entry name" value="alpha/beta hydrolase"/>
    <property type="match status" value="1"/>
</dbReference>
<evidence type="ECO:0000313" key="4">
    <source>
        <dbReference type="Proteomes" id="UP000244855"/>
    </source>
</evidence>
<keyword evidence="4" id="KW-1185">Reference proteome</keyword>
<dbReference type="InterPro" id="IPR050466">
    <property type="entry name" value="Carboxylest/Gibb_receptor"/>
</dbReference>
<reference evidence="3 4" key="1">
    <citation type="journal article" date="2018" name="Sci. Rep.">
        <title>Comparative genomics provides insights into the lifestyle and reveals functional heterogeneity of dark septate endophytic fungi.</title>
        <authorList>
            <person name="Knapp D.G."/>
            <person name="Nemeth J.B."/>
            <person name="Barry K."/>
            <person name="Hainaut M."/>
            <person name="Henrissat B."/>
            <person name="Johnson J."/>
            <person name="Kuo A."/>
            <person name="Lim J.H.P."/>
            <person name="Lipzen A."/>
            <person name="Nolan M."/>
            <person name="Ohm R.A."/>
            <person name="Tamas L."/>
            <person name="Grigoriev I.V."/>
            <person name="Spatafora J.W."/>
            <person name="Nagy L.G."/>
            <person name="Kovacs G.M."/>
        </authorList>
    </citation>
    <scope>NUCLEOTIDE SEQUENCE [LARGE SCALE GENOMIC DNA]</scope>
    <source>
        <strain evidence="3 4">DSE2036</strain>
    </source>
</reference>
<gene>
    <name evidence="3" type="ORF">DM02DRAFT_680512</name>
</gene>
<feature type="domain" description="Alpha/beta hydrolase fold-3" evidence="2">
    <location>
        <begin position="26"/>
        <end position="214"/>
    </location>
</feature>
<dbReference type="STRING" id="97972.A0A2V1CXM8"/>
<dbReference type="InterPro" id="IPR013094">
    <property type="entry name" value="AB_hydrolase_3"/>
</dbReference>
<protein>
    <recommendedName>
        <fullName evidence="2">Alpha/beta hydrolase fold-3 domain-containing protein</fullName>
    </recommendedName>
</protein>
<evidence type="ECO:0000256" key="1">
    <source>
        <dbReference type="SAM" id="MobiDB-lite"/>
    </source>
</evidence>
<proteinExistence type="predicted"/>
<dbReference type="GO" id="GO:0016787">
    <property type="term" value="F:hydrolase activity"/>
    <property type="evidence" value="ECO:0007669"/>
    <property type="project" value="InterPro"/>
</dbReference>
<feature type="region of interest" description="Disordered" evidence="1">
    <location>
        <begin position="1"/>
        <end position="20"/>
    </location>
</feature>